<proteinExistence type="predicted"/>
<keyword evidence="2" id="KW-1185">Reference proteome</keyword>
<gene>
    <name evidence="1" type="ORF">EDD73_12125</name>
</gene>
<organism evidence="1 2">
    <name type="scientific">Heliophilum fasciatum</name>
    <dbReference type="NCBI Taxonomy" id="35700"/>
    <lineage>
        <taxon>Bacteria</taxon>
        <taxon>Bacillati</taxon>
        <taxon>Bacillota</taxon>
        <taxon>Clostridia</taxon>
        <taxon>Eubacteriales</taxon>
        <taxon>Heliobacteriaceae</taxon>
        <taxon>Heliophilum</taxon>
    </lineage>
</organism>
<dbReference type="AlphaFoldDB" id="A0A4R2RK16"/>
<evidence type="ECO:0000313" key="1">
    <source>
        <dbReference type="EMBL" id="TCP62527.1"/>
    </source>
</evidence>
<name>A0A4R2RK16_9FIRM</name>
<accession>A0A4R2RK16</accession>
<dbReference type="EMBL" id="SLXT01000021">
    <property type="protein sequence ID" value="TCP62527.1"/>
    <property type="molecule type" value="Genomic_DNA"/>
</dbReference>
<sequence>MAADVTAADLYFADVLHNAEWVEADADTKRRALEQAEKQLYRYFKIYTPDNRPLPAAAMYEQAIWLLRMDEAVRKTQQGVRSVGVAGVQVSGETVKPISPEVLILLGRRVGRYDR</sequence>
<comment type="caution">
    <text evidence="1">The sequence shown here is derived from an EMBL/GenBank/DDBJ whole genome shotgun (WGS) entry which is preliminary data.</text>
</comment>
<evidence type="ECO:0008006" key="3">
    <source>
        <dbReference type="Google" id="ProtNLM"/>
    </source>
</evidence>
<evidence type="ECO:0000313" key="2">
    <source>
        <dbReference type="Proteomes" id="UP000294813"/>
    </source>
</evidence>
<reference evidence="1 2" key="1">
    <citation type="submission" date="2019-03" db="EMBL/GenBank/DDBJ databases">
        <title>Genomic Encyclopedia of Type Strains, Phase IV (KMG-IV): sequencing the most valuable type-strain genomes for metagenomic binning, comparative biology and taxonomic classification.</title>
        <authorList>
            <person name="Goeker M."/>
        </authorList>
    </citation>
    <scope>NUCLEOTIDE SEQUENCE [LARGE SCALE GENOMIC DNA]</scope>
    <source>
        <strain evidence="1 2">DSM 11170</strain>
    </source>
</reference>
<dbReference type="OrthoDB" id="2083468at2"/>
<dbReference type="Proteomes" id="UP000294813">
    <property type="component" value="Unassembled WGS sequence"/>
</dbReference>
<protein>
    <recommendedName>
        <fullName evidence="3">Phage gp6-like head-tail connector protein</fullName>
    </recommendedName>
</protein>
<dbReference type="RefSeq" id="WP_131919832.1">
    <property type="nucleotide sequence ID" value="NZ_JAOQNU010000020.1"/>
</dbReference>